<feature type="binding site" evidence="12">
    <location>
        <position position="313"/>
    </location>
    <ligand>
        <name>K(+)</name>
        <dbReference type="ChEBI" id="CHEBI:29103"/>
    </ligand>
</feature>
<evidence type="ECO:0000256" key="4">
    <source>
        <dbReference type="ARBA" id="ARBA00022679"/>
    </source>
</evidence>
<keyword evidence="4 12" id="KW-0808">Transferase</keyword>
<evidence type="ECO:0000256" key="5">
    <source>
        <dbReference type="ARBA" id="ARBA00022723"/>
    </source>
</evidence>
<feature type="binding site" evidence="12">
    <location>
        <position position="310"/>
    </location>
    <ligand>
        <name>K(+)</name>
        <dbReference type="ChEBI" id="CHEBI:29103"/>
    </ligand>
</feature>
<evidence type="ECO:0000259" key="13">
    <source>
        <dbReference type="Pfam" id="PF00294"/>
    </source>
</evidence>
<feature type="binding site" evidence="12">
    <location>
        <position position="275"/>
    </location>
    <ligand>
        <name>K(+)</name>
        <dbReference type="ChEBI" id="CHEBI:29103"/>
    </ligand>
</feature>
<dbReference type="GO" id="GO:0005524">
    <property type="term" value="F:ATP binding"/>
    <property type="evidence" value="ECO:0007669"/>
    <property type="project" value="UniProtKB-UniRule"/>
</dbReference>
<comment type="subunit">
    <text evidence="12">Homodimer.</text>
</comment>
<dbReference type="CDD" id="cd01174">
    <property type="entry name" value="ribokinase"/>
    <property type="match status" value="1"/>
</dbReference>
<keyword evidence="5 12" id="KW-0479">Metal-binding</keyword>
<evidence type="ECO:0000256" key="1">
    <source>
        <dbReference type="ARBA" id="ARBA00005380"/>
    </source>
</evidence>
<dbReference type="OrthoDB" id="415590at2759"/>
<evidence type="ECO:0000256" key="9">
    <source>
        <dbReference type="ARBA" id="ARBA00022842"/>
    </source>
</evidence>
<feature type="binding site" evidence="12">
    <location>
        <begin position="278"/>
        <end position="279"/>
    </location>
    <ligand>
        <name>ATP</name>
        <dbReference type="ChEBI" id="CHEBI:30616"/>
    </ligand>
</feature>
<dbReference type="GO" id="GO:0046872">
    <property type="term" value="F:metal ion binding"/>
    <property type="evidence" value="ECO:0007669"/>
    <property type="project" value="UniProtKB-KW"/>
</dbReference>
<keyword evidence="6 12" id="KW-0547">Nucleotide-binding</keyword>
<feature type="binding site" evidence="12">
    <location>
        <position position="279"/>
    </location>
    <ligand>
        <name>substrate</name>
    </ligand>
</feature>
<dbReference type="Gene3D" id="3.40.1190.20">
    <property type="match status" value="1"/>
</dbReference>
<feature type="active site" description="Proton acceptor" evidence="12">
    <location>
        <position position="279"/>
    </location>
</feature>
<evidence type="ECO:0000256" key="3">
    <source>
        <dbReference type="ARBA" id="ARBA00016943"/>
    </source>
</evidence>
<keyword evidence="7 12" id="KW-0418">Kinase</keyword>
<keyword evidence="12" id="KW-0539">Nucleus</keyword>
<keyword evidence="10 12" id="KW-0630">Potassium</keyword>
<proteinExistence type="inferred from homology"/>
<evidence type="ECO:0000256" key="8">
    <source>
        <dbReference type="ARBA" id="ARBA00022840"/>
    </source>
</evidence>
<evidence type="ECO:0000256" key="12">
    <source>
        <dbReference type="HAMAP-Rule" id="MF_03215"/>
    </source>
</evidence>
<dbReference type="GO" id="GO:0019303">
    <property type="term" value="P:D-ribose catabolic process"/>
    <property type="evidence" value="ECO:0007669"/>
    <property type="project" value="UniProtKB-UniRule"/>
</dbReference>
<dbReference type="InterPro" id="IPR002139">
    <property type="entry name" value="Ribo/fructo_kinase"/>
</dbReference>
<evidence type="ECO:0000256" key="6">
    <source>
        <dbReference type="ARBA" id="ARBA00022741"/>
    </source>
</evidence>
<keyword evidence="11 12" id="KW-0119">Carbohydrate metabolism</keyword>
<feature type="binding site" evidence="12">
    <location>
        <position position="204"/>
    </location>
    <ligand>
        <name>ATP</name>
        <dbReference type="ChEBI" id="CHEBI:30616"/>
    </ligand>
</feature>
<dbReference type="InterPro" id="IPR011877">
    <property type="entry name" value="Ribokinase"/>
</dbReference>
<dbReference type="GO" id="GO:0004747">
    <property type="term" value="F:ribokinase activity"/>
    <property type="evidence" value="ECO:0007669"/>
    <property type="project" value="UniProtKB-UniRule"/>
</dbReference>
<comment type="catalytic activity">
    <reaction evidence="12">
        <text>D-ribose + ATP = D-ribose 5-phosphate + ADP + H(+)</text>
        <dbReference type="Rhea" id="RHEA:13697"/>
        <dbReference type="ChEBI" id="CHEBI:15378"/>
        <dbReference type="ChEBI" id="CHEBI:30616"/>
        <dbReference type="ChEBI" id="CHEBI:47013"/>
        <dbReference type="ChEBI" id="CHEBI:78346"/>
        <dbReference type="ChEBI" id="CHEBI:456216"/>
        <dbReference type="EC" id="2.7.1.15"/>
    </reaction>
</comment>
<comment type="subcellular location">
    <subcellularLocation>
        <location evidence="12">Cytoplasm</location>
    </subcellularLocation>
    <subcellularLocation>
        <location evidence="12">Nucleus</location>
    </subcellularLocation>
</comment>
<dbReference type="AlphaFoldDB" id="A0A381LG47"/>
<feature type="binding site" evidence="12">
    <location>
        <begin position="42"/>
        <end position="46"/>
    </location>
    <ligand>
        <name>substrate</name>
    </ligand>
</feature>
<dbReference type="InterPro" id="IPR029056">
    <property type="entry name" value="Ribokinase-like"/>
</dbReference>
<evidence type="ECO:0000256" key="2">
    <source>
        <dbReference type="ARBA" id="ARBA00012035"/>
    </source>
</evidence>
<comment type="function">
    <text evidence="12">Catalyzes the phosphorylation of ribose at O-5 in a reaction requiring ATP and magnesium. The resulting D-ribose-5-phosphate can then be used either for sythesis of nucleotides, histidine, and tryptophan, or as a component of the pentose phosphate pathway.</text>
</comment>
<comment type="similarity">
    <text evidence="1">Belongs to the carbohydrate kinase pfkB family.</text>
</comment>
<comment type="caution">
    <text evidence="12">Lacks conserved residue(s) required for the propagation of feature annotation.</text>
</comment>
<name>A0A381LG47_BLUGR</name>
<dbReference type="SUPFAM" id="SSF53613">
    <property type="entry name" value="Ribokinase-like"/>
    <property type="match status" value="1"/>
</dbReference>
<dbReference type="GO" id="GO:0005737">
    <property type="term" value="C:cytoplasm"/>
    <property type="evidence" value="ECO:0007669"/>
    <property type="project" value="UniProtKB-SubCell"/>
</dbReference>
<evidence type="ECO:0000256" key="7">
    <source>
        <dbReference type="ARBA" id="ARBA00022777"/>
    </source>
</evidence>
<feature type="domain" description="Carbohydrate kinase PfkB" evidence="13">
    <location>
        <begin position="7"/>
        <end position="322"/>
    </location>
</feature>
<accession>A0A381LG47</accession>
<feature type="binding site" evidence="12">
    <location>
        <begin position="14"/>
        <end position="16"/>
    </location>
    <ligand>
        <name>substrate</name>
    </ligand>
</feature>
<dbReference type="GO" id="GO:0005634">
    <property type="term" value="C:nucleus"/>
    <property type="evidence" value="ECO:0007669"/>
    <property type="project" value="UniProtKB-SubCell"/>
</dbReference>
<dbReference type="PRINTS" id="PR00990">
    <property type="entry name" value="RIBOKINASE"/>
</dbReference>
<dbReference type="InterPro" id="IPR002173">
    <property type="entry name" value="Carboh/pur_kinase_PfkB_CS"/>
</dbReference>
<evidence type="ECO:0000256" key="10">
    <source>
        <dbReference type="ARBA" id="ARBA00022958"/>
    </source>
</evidence>
<dbReference type="HAMAP" id="MF_01987">
    <property type="entry name" value="Ribokinase"/>
    <property type="match status" value="1"/>
</dbReference>
<evidence type="ECO:0000313" key="14">
    <source>
        <dbReference type="EMBL" id="SUZ12894.1"/>
    </source>
</evidence>
<dbReference type="Pfam" id="PF00294">
    <property type="entry name" value="PfkB"/>
    <property type="match status" value="1"/>
</dbReference>
<gene>
    <name evidence="14" type="ORF">BGT96224V2_LOCUS6029</name>
</gene>
<keyword evidence="9 12" id="KW-0460">Magnesium</keyword>
<dbReference type="EMBL" id="UIGY01000205">
    <property type="protein sequence ID" value="SUZ12894.1"/>
    <property type="molecule type" value="Genomic_DNA"/>
</dbReference>
<comment type="similarity">
    <text evidence="12">Belongs to the carbohydrate kinase PfkB family. Ribokinase subfamily.</text>
</comment>
<comment type="cofactor">
    <cofactor evidence="12">
        <name>Mg(2+)</name>
        <dbReference type="ChEBI" id="CHEBI:18420"/>
    </cofactor>
    <text evidence="12">Requires a divalent cation, most likely magnesium in vivo, as an electrophilic catalyst to aid phosphoryl group transfer. It is the chelate of the metal and the nucleotide that is the actual substrate.</text>
</comment>
<evidence type="ECO:0000256" key="11">
    <source>
        <dbReference type="ARBA" id="ARBA00023277"/>
    </source>
</evidence>
<sequence>MNTANIITVIGSLNIDLVTLTPRIPSGGETITASSFSAGPGGKGGNQATACARLSRPKPTFEPHLTPTPDIIVKFIGAIGADNFGTQIISFMSRCSIDTSEVMIVDRQPTGVAVILVEKDTGENRILLSPGANFALVAEDFKIAKSLGTPLPNLILLQLEIPLSTVLQVIKTAMIAKVDIILNPAPAVLLPTEAYEGLTHLIMNETEAATLSGRSLAEFERADFNWANVTREFIAKGVKNVVVTLGAKGAFFANEDFLDGELVPAAAVETVVDTTAAGDTFVGAYAISIVKKEGNTRDIIARACKAAARTIEKAGSQQSIPWSDEVDR</sequence>
<reference evidence="14" key="1">
    <citation type="submission" date="2018-07" db="EMBL/GenBank/DDBJ databases">
        <authorList>
            <person name="Quirk P.G."/>
            <person name="Krulwich T.A."/>
        </authorList>
    </citation>
    <scope>NUCLEOTIDE SEQUENCE</scope>
    <source>
        <strain evidence="14">96224</strain>
    </source>
</reference>
<feature type="binding site" evidence="12">
    <location>
        <begin position="244"/>
        <end position="249"/>
    </location>
    <ligand>
        <name>ATP</name>
        <dbReference type="ChEBI" id="CHEBI:30616"/>
    </ligand>
</feature>
<dbReference type="EC" id="2.7.1.15" evidence="2 12"/>
<organism evidence="14">
    <name type="scientific">Blumeria graminis f. sp. tritici 96224</name>
    <dbReference type="NCBI Taxonomy" id="1268274"/>
    <lineage>
        <taxon>Eukaryota</taxon>
        <taxon>Fungi</taxon>
        <taxon>Dikarya</taxon>
        <taxon>Ascomycota</taxon>
        <taxon>Pezizomycotina</taxon>
        <taxon>Leotiomycetes</taxon>
        <taxon>Erysiphales</taxon>
        <taxon>Erysiphaceae</taxon>
        <taxon>Blumeria</taxon>
    </lineage>
</organism>
<feature type="binding site" evidence="12">
    <location>
        <position position="160"/>
    </location>
    <ligand>
        <name>substrate</name>
    </ligand>
</feature>
<feature type="binding site" evidence="12">
    <location>
        <position position="315"/>
    </location>
    <ligand>
        <name>K(+)</name>
        <dbReference type="ChEBI" id="CHEBI:29103"/>
    </ligand>
</feature>
<dbReference type="InterPro" id="IPR011611">
    <property type="entry name" value="PfkB_dom"/>
</dbReference>
<keyword evidence="12" id="KW-0963">Cytoplasm</keyword>
<feature type="binding site" evidence="12">
    <location>
        <position position="273"/>
    </location>
    <ligand>
        <name>K(+)</name>
        <dbReference type="ChEBI" id="CHEBI:29103"/>
    </ligand>
</feature>
<protein>
    <recommendedName>
        <fullName evidence="3 12">Ribokinase</fullName>
        <shortName evidence="12">RK</shortName>
        <ecNumber evidence="2 12">2.7.1.15</ecNumber>
    </recommendedName>
</protein>
<dbReference type="PANTHER" id="PTHR10584:SF166">
    <property type="entry name" value="RIBOKINASE"/>
    <property type="match status" value="1"/>
</dbReference>
<comment type="pathway">
    <text evidence="12">Carbohydrate metabolism; D-ribose degradation; D-ribose 5-phosphate from beta-D-ribopyranose: step 2/2.</text>
</comment>
<keyword evidence="8 12" id="KW-0067">ATP-binding</keyword>
<comment type="activity regulation">
    <text evidence="12">Activated by a monovalent cation that binds near, but not in, the active site. The most likely occupant of the site in vivo is potassium. Ion binding induces a conformational change that may alter substrate affinity.</text>
</comment>
<feature type="binding site" evidence="12">
    <location>
        <position position="319"/>
    </location>
    <ligand>
        <name>K(+)</name>
        <dbReference type="ChEBI" id="CHEBI:29103"/>
    </ligand>
</feature>
<dbReference type="PANTHER" id="PTHR10584">
    <property type="entry name" value="SUGAR KINASE"/>
    <property type="match status" value="1"/>
</dbReference>
<dbReference type="PROSITE" id="PS00584">
    <property type="entry name" value="PFKB_KINASES_2"/>
    <property type="match status" value="1"/>
</dbReference>
<dbReference type="UniPathway" id="UPA00916">
    <property type="reaction ID" value="UER00889"/>
</dbReference>